<dbReference type="InterPro" id="IPR001969">
    <property type="entry name" value="Aspartic_peptidase_AS"/>
</dbReference>
<proteinExistence type="predicted"/>
<gene>
    <name evidence="4" type="ORF">Z519_05222</name>
</gene>
<evidence type="ECO:0000256" key="2">
    <source>
        <dbReference type="ARBA" id="ARBA00022801"/>
    </source>
</evidence>
<sequence length="220" mass="25376">MARVSGRKRSPEERDPILLRVIPDSKDMARKPILDRLRVSSMVRSFQTEVEKQSRAARCDNSGGPSKRLEVMLMEEKRKRLNLFVVLMFIHLEPEKDQRAGHHQSTTTPRRVLLDTGADFNLISDDAHSELDLTKQPYKGRIQSIGGYTDLSSAVILQWHFRSHSSEADQISRSYRAPFYVLPPDSEAKFDCILGRPWIEENWSDFVTLVEHNRREETAA</sequence>
<dbReference type="PROSITE" id="PS50175">
    <property type="entry name" value="ASP_PROT_RETROV"/>
    <property type="match status" value="1"/>
</dbReference>
<accession>A0A0D2G5M3</accession>
<feature type="domain" description="Peptidase A2" evidence="3">
    <location>
        <begin position="110"/>
        <end position="198"/>
    </location>
</feature>
<dbReference type="GO" id="GO:0006508">
    <property type="term" value="P:proteolysis"/>
    <property type="evidence" value="ECO:0007669"/>
    <property type="project" value="InterPro"/>
</dbReference>
<dbReference type="VEuPathDB" id="FungiDB:Z519_05222"/>
<organism evidence="4">
    <name type="scientific">Cladophialophora bantiana (strain ATCC 10958 / CBS 173.52 / CDC B-1940 / NIH 8579)</name>
    <name type="common">Xylohypha bantiana</name>
    <dbReference type="NCBI Taxonomy" id="1442370"/>
    <lineage>
        <taxon>Eukaryota</taxon>
        <taxon>Fungi</taxon>
        <taxon>Dikarya</taxon>
        <taxon>Ascomycota</taxon>
        <taxon>Pezizomycotina</taxon>
        <taxon>Eurotiomycetes</taxon>
        <taxon>Chaetothyriomycetidae</taxon>
        <taxon>Chaetothyriales</taxon>
        <taxon>Herpotrichiellaceae</taxon>
        <taxon>Cladophialophora</taxon>
    </lineage>
</organism>
<dbReference type="GeneID" id="27698150"/>
<dbReference type="CDD" id="cd00303">
    <property type="entry name" value="retropepsin_like"/>
    <property type="match status" value="1"/>
</dbReference>
<keyword evidence="2" id="KW-0378">Hydrolase</keyword>
<dbReference type="EMBL" id="KN846986">
    <property type="protein sequence ID" value="KIW93907.1"/>
    <property type="molecule type" value="Genomic_DNA"/>
</dbReference>
<dbReference type="OrthoDB" id="4135299at2759"/>
<dbReference type="InterPro" id="IPR021109">
    <property type="entry name" value="Peptidase_aspartic_dom_sf"/>
</dbReference>
<dbReference type="InterPro" id="IPR001995">
    <property type="entry name" value="Peptidase_A2_cat"/>
</dbReference>
<protein>
    <recommendedName>
        <fullName evidence="3">Peptidase A2 domain-containing protein</fullName>
    </recommendedName>
</protein>
<dbReference type="Gene3D" id="2.40.70.10">
    <property type="entry name" value="Acid Proteases"/>
    <property type="match status" value="1"/>
</dbReference>
<evidence type="ECO:0000313" key="4">
    <source>
        <dbReference type="EMBL" id="KIW93907.1"/>
    </source>
</evidence>
<dbReference type="RefSeq" id="XP_016620576.1">
    <property type="nucleotide sequence ID" value="XM_016762963.1"/>
</dbReference>
<dbReference type="AlphaFoldDB" id="A0A0D2G5M3"/>
<dbReference type="PROSITE" id="PS00141">
    <property type="entry name" value="ASP_PROTEASE"/>
    <property type="match status" value="1"/>
</dbReference>
<keyword evidence="1" id="KW-0645">Protease</keyword>
<dbReference type="SUPFAM" id="SSF50630">
    <property type="entry name" value="Acid proteases"/>
    <property type="match status" value="1"/>
</dbReference>
<dbReference type="GO" id="GO:0004190">
    <property type="term" value="F:aspartic-type endopeptidase activity"/>
    <property type="evidence" value="ECO:0007669"/>
    <property type="project" value="UniProtKB-KW"/>
</dbReference>
<dbReference type="Pfam" id="PF13650">
    <property type="entry name" value="Asp_protease_2"/>
    <property type="match status" value="1"/>
</dbReference>
<evidence type="ECO:0000256" key="1">
    <source>
        <dbReference type="ARBA" id="ARBA00022750"/>
    </source>
</evidence>
<keyword evidence="1" id="KW-0064">Aspartyl protease</keyword>
<dbReference type="HOGENOM" id="CLU_109441_0_0_1"/>
<evidence type="ECO:0000259" key="3">
    <source>
        <dbReference type="PROSITE" id="PS50175"/>
    </source>
</evidence>
<reference evidence="4" key="1">
    <citation type="submission" date="2015-01" db="EMBL/GenBank/DDBJ databases">
        <title>The Genome Sequence of Cladophialophora bantiana CBS 173.52.</title>
        <authorList>
            <consortium name="The Broad Institute Genomics Platform"/>
            <person name="Cuomo C."/>
            <person name="de Hoog S."/>
            <person name="Gorbushina A."/>
            <person name="Stielow B."/>
            <person name="Teixiera M."/>
            <person name="Abouelleil A."/>
            <person name="Chapman S.B."/>
            <person name="Priest M."/>
            <person name="Young S.K."/>
            <person name="Wortman J."/>
            <person name="Nusbaum C."/>
            <person name="Birren B."/>
        </authorList>
    </citation>
    <scope>NUCLEOTIDE SEQUENCE [LARGE SCALE GENOMIC DNA]</scope>
    <source>
        <strain evidence="4">CBS 173.52</strain>
    </source>
</reference>
<name>A0A0D2G5M3_CLAB1</name>